<dbReference type="AlphaFoldDB" id="A0A8E3MFL2"/>
<name>A0A8E3MFL2_9PAST</name>
<sequence length="77" mass="8279">MNSISVSTFETITGSSIATTNSLVIGVFIALLLLCGGWICISAYNGWSMGNVRDSTLMSVIIRFAILYSIATYFTLS</sequence>
<proteinExistence type="predicted"/>
<dbReference type="Proteomes" id="UP000955338">
    <property type="component" value="Chromosome"/>
</dbReference>
<reference evidence="1" key="1">
    <citation type="submission" date="2017-06" db="EMBL/GenBank/DDBJ databases">
        <title>Genome sequencing of pathogenic and non-pathogenic strains within Bisgaard taxon 40.</title>
        <authorList>
            <person name="Ladner J.T."/>
            <person name="Lovett S.P."/>
            <person name="Koroleva G."/>
            <person name="Lorch J.M."/>
        </authorList>
    </citation>
    <scope>NUCLEOTIDE SEQUENCE</scope>
    <source>
        <strain evidence="1">27576-1-I1</strain>
    </source>
</reference>
<gene>
    <name evidence="1" type="ORF">CEP48_00245</name>
</gene>
<keyword evidence="2" id="KW-1185">Reference proteome</keyword>
<organism evidence="1 2">
    <name type="scientific">Mergibacter septicus</name>
    <dbReference type="NCBI Taxonomy" id="221402"/>
    <lineage>
        <taxon>Bacteria</taxon>
        <taxon>Pseudomonadati</taxon>
        <taxon>Pseudomonadota</taxon>
        <taxon>Gammaproteobacteria</taxon>
        <taxon>Pasteurellales</taxon>
        <taxon>Pasteurellaceae</taxon>
        <taxon>Mergibacter</taxon>
    </lineage>
</organism>
<dbReference type="Pfam" id="PF11660">
    <property type="entry name" value="DUF3262"/>
    <property type="match status" value="1"/>
</dbReference>
<evidence type="ECO:0000313" key="1">
    <source>
        <dbReference type="EMBL" id="QDJ13964.1"/>
    </source>
</evidence>
<dbReference type="InterPro" id="IPR021676">
    <property type="entry name" value="DUF3262"/>
</dbReference>
<accession>A0A8E3MFL2</accession>
<dbReference type="EMBL" id="CP022011">
    <property type="protein sequence ID" value="QDJ13964.1"/>
    <property type="molecule type" value="Genomic_DNA"/>
</dbReference>
<dbReference type="NCBIfam" id="TIGR03758">
    <property type="entry name" value="conj_TIGR03758"/>
    <property type="match status" value="1"/>
</dbReference>
<evidence type="ECO:0000313" key="2">
    <source>
        <dbReference type="Proteomes" id="UP000955338"/>
    </source>
</evidence>
<dbReference type="RefSeq" id="WP_373463115.1">
    <property type="nucleotide sequence ID" value="NZ_CP022011.1"/>
</dbReference>
<protein>
    <submittedName>
        <fullName evidence="1">Integrating conjugative element protein</fullName>
    </submittedName>
</protein>